<dbReference type="OMA" id="VCVKILP"/>
<dbReference type="STRING" id="578459.A0A194S912"/>
<name>A0A194S912_RHOGW</name>
<sequence>MCTSSATLVYGITLQALELCLAGAAYKAVKPALVAVDLVRARKANGTLHTSTPERRATVCAIPVEIWDLVERHVTRQGYLQQWLNVENAYDWSDSDWPESEYDGPSGGDSLKFVGALQGEMSFDSFMEDGGVRSYTDDCRTRVVDMLEAFGLCLATVDLISKEESSYFDFAASWAVGIPLVRDGDKAKAYPHVHAEIPHEADPSHTLVRISPSTFDLPTNAPVRFRRLLSSFPALVPTSHTTGTIRPPPARPPSSSQVERDAEKKTVKAKLSKEERREQEKEKKPAQLNSTERIYLYLSSSFKDHIERLFQRSEPDTLLLVPLLDPAPAASHMCTATATLLYGITVKAMDFCLVAAAYKRSRPALLAIDLILARRAKGRLEVKDSVTTDVRALPVEVWSLVRAELIDMAFDSACKRFEKRFDLHKPKGTCCDAVGKVGGRVVDTFNCDWAIDMLVEMGVTGLIDRYRERVARLLADFGLCLASNGLISLEESPWSDLDSAWAIAIPLAHGADRSFPAVKTPLRHEYGAAHALSAISPSTFVLPDNANARFRRLLSTFPILEPVSLTTGTIRPRAEQVTAPALQPDDMNDDEREGEQMSDVQRREHKREAAAMARRLASEPRWMLWTEGDSCI</sequence>
<dbReference type="GeneID" id="28976589"/>
<dbReference type="OrthoDB" id="2520223at2759"/>
<feature type="region of interest" description="Disordered" evidence="1">
    <location>
        <begin position="571"/>
        <end position="609"/>
    </location>
</feature>
<reference evidence="3 4" key="1">
    <citation type="journal article" date="2015" name="Front. Microbiol.">
        <title>Genome sequence of the plant growth promoting endophytic yeast Rhodotorula graminis WP1.</title>
        <authorList>
            <person name="Firrincieli A."/>
            <person name="Otillar R."/>
            <person name="Salamov A."/>
            <person name="Schmutz J."/>
            <person name="Khan Z."/>
            <person name="Redman R.S."/>
            <person name="Fleck N.D."/>
            <person name="Lindquist E."/>
            <person name="Grigoriev I.V."/>
            <person name="Doty S.L."/>
        </authorList>
    </citation>
    <scope>NUCLEOTIDE SEQUENCE [LARGE SCALE GENOMIC DNA]</scope>
    <source>
        <strain evidence="3 4">WP1</strain>
    </source>
</reference>
<feature type="signal peptide" evidence="2">
    <location>
        <begin position="1"/>
        <end position="22"/>
    </location>
</feature>
<dbReference type="Proteomes" id="UP000053890">
    <property type="component" value="Unassembled WGS sequence"/>
</dbReference>
<feature type="compositionally biased region" description="Basic and acidic residues" evidence="1">
    <location>
        <begin position="600"/>
        <end position="609"/>
    </location>
</feature>
<dbReference type="EMBL" id="KQ474075">
    <property type="protein sequence ID" value="KPV77087.1"/>
    <property type="molecule type" value="Genomic_DNA"/>
</dbReference>
<gene>
    <name evidence="3" type="ORF">RHOBADRAFT_52042</name>
</gene>
<organism evidence="3 4">
    <name type="scientific">Rhodotorula graminis (strain WP1)</name>
    <dbReference type="NCBI Taxonomy" id="578459"/>
    <lineage>
        <taxon>Eukaryota</taxon>
        <taxon>Fungi</taxon>
        <taxon>Dikarya</taxon>
        <taxon>Basidiomycota</taxon>
        <taxon>Pucciniomycotina</taxon>
        <taxon>Microbotryomycetes</taxon>
        <taxon>Sporidiobolales</taxon>
        <taxon>Sporidiobolaceae</taxon>
        <taxon>Rhodotorula</taxon>
    </lineage>
</organism>
<feature type="compositionally biased region" description="Basic and acidic residues" evidence="1">
    <location>
        <begin position="258"/>
        <end position="285"/>
    </location>
</feature>
<evidence type="ECO:0000256" key="1">
    <source>
        <dbReference type="SAM" id="MobiDB-lite"/>
    </source>
</evidence>
<dbReference type="AlphaFoldDB" id="A0A194S912"/>
<feature type="chain" id="PRO_5008265545" evidence="2">
    <location>
        <begin position="23"/>
        <end position="632"/>
    </location>
</feature>
<accession>A0A194S912</accession>
<feature type="region of interest" description="Disordered" evidence="1">
    <location>
        <begin position="239"/>
        <end position="286"/>
    </location>
</feature>
<protein>
    <submittedName>
        <fullName evidence="3">Uncharacterized protein</fullName>
    </submittedName>
</protein>
<proteinExistence type="predicted"/>
<evidence type="ECO:0000313" key="4">
    <source>
        <dbReference type="Proteomes" id="UP000053890"/>
    </source>
</evidence>
<evidence type="ECO:0000313" key="3">
    <source>
        <dbReference type="EMBL" id="KPV77087.1"/>
    </source>
</evidence>
<dbReference type="RefSeq" id="XP_018273136.1">
    <property type="nucleotide sequence ID" value="XM_018416141.1"/>
</dbReference>
<keyword evidence="2" id="KW-0732">Signal</keyword>
<evidence type="ECO:0000256" key="2">
    <source>
        <dbReference type="SAM" id="SignalP"/>
    </source>
</evidence>
<keyword evidence="4" id="KW-1185">Reference proteome</keyword>